<gene>
    <name evidence="1" type="ORF">ACE1CI_07845</name>
</gene>
<evidence type="ECO:0000313" key="1">
    <source>
        <dbReference type="EMBL" id="MFB2892841.1"/>
    </source>
</evidence>
<reference evidence="1 2" key="1">
    <citation type="submission" date="2024-09" db="EMBL/GenBank/DDBJ databases">
        <title>Floridaenema gen nov. (Aerosakkonemataceae, Aerosakkonematales ord. nov., Cyanobacteria) from benthic tropical and subtropical fresh waters, with the description of four new species.</title>
        <authorList>
            <person name="Moretto J.A."/>
            <person name="Berthold D.E."/>
            <person name="Lefler F.W."/>
            <person name="Huang I.-S."/>
            <person name="Laughinghouse H. IV."/>
        </authorList>
    </citation>
    <scope>NUCLEOTIDE SEQUENCE [LARGE SCALE GENOMIC DNA]</scope>
    <source>
        <strain evidence="1 2">BLCC-F50</strain>
    </source>
</reference>
<proteinExistence type="predicted"/>
<dbReference type="Proteomes" id="UP001576784">
    <property type="component" value="Unassembled WGS sequence"/>
</dbReference>
<accession>A0ABV4XMA1</accession>
<comment type="caution">
    <text evidence="1">The sequence shown here is derived from an EMBL/GenBank/DDBJ whole genome shotgun (WGS) entry which is preliminary data.</text>
</comment>
<name>A0ABV4XMA1_9CYAN</name>
<organism evidence="1 2">
    <name type="scientific">Floridaenema flaviceps BLCC-F50</name>
    <dbReference type="NCBI Taxonomy" id="3153642"/>
    <lineage>
        <taxon>Bacteria</taxon>
        <taxon>Bacillati</taxon>
        <taxon>Cyanobacteriota</taxon>
        <taxon>Cyanophyceae</taxon>
        <taxon>Oscillatoriophycideae</taxon>
        <taxon>Aerosakkonematales</taxon>
        <taxon>Aerosakkonemataceae</taxon>
        <taxon>Floridanema</taxon>
        <taxon>Floridanema flaviceps</taxon>
    </lineage>
</organism>
<sequence>MSDMLGMKLGVGGIWEDDGVGIVTRGDDSGARVDEVFDPKGLFVGH</sequence>
<dbReference type="EMBL" id="JBHFNR010000053">
    <property type="protein sequence ID" value="MFB2892841.1"/>
    <property type="molecule type" value="Genomic_DNA"/>
</dbReference>
<keyword evidence="2" id="KW-1185">Reference proteome</keyword>
<evidence type="ECO:0000313" key="2">
    <source>
        <dbReference type="Proteomes" id="UP001576784"/>
    </source>
</evidence>
<dbReference type="RefSeq" id="WP_413262508.1">
    <property type="nucleotide sequence ID" value="NZ_JBHFNR010000053.1"/>
</dbReference>
<protein>
    <submittedName>
        <fullName evidence="1">Uncharacterized protein</fullName>
    </submittedName>
</protein>